<dbReference type="EMBL" id="JACHEP010000018">
    <property type="protein sequence ID" value="MBB5325605.1"/>
    <property type="molecule type" value="Genomic_DNA"/>
</dbReference>
<comment type="caution">
    <text evidence="1">The sequence shown here is derived from an EMBL/GenBank/DDBJ whole genome shotgun (WGS) entry which is preliminary data.</text>
</comment>
<dbReference type="Proteomes" id="UP000520011">
    <property type="component" value="Unassembled WGS sequence"/>
</dbReference>
<evidence type="ECO:0000313" key="2">
    <source>
        <dbReference type="Proteomes" id="UP000520011"/>
    </source>
</evidence>
<proteinExistence type="predicted"/>
<organism evidence="1 2">
    <name type="scientific">Anoxybacteroides tepidamans</name>
    <dbReference type="NCBI Taxonomy" id="265948"/>
    <lineage>
        <taxon>Bacteria</taxon>
        <taxon>Bacillati</taxon>
        <taxon>Bacillota</taxon>
        <taxon>Bacilli</taxon>
        <taxon>Bacillales</taxon>
        <taxon>Anoxybacillaceae</taxon>
        <taxon>Anoxybacteroides</taxon>
    </lineage>
</organism>
<reference evidence="1 2" key="1">
    <citation type="submission" date="2020-08" db="EMBL/GenBank/DDBJ databases">
        <title>Genomic Encyclopedia of Type Strains, Phase IV (KMG-IV): sequencing the most valuable type-strain genomes for metagenomic binning, comparative biology and taxonomic classification.</title>
        <authorList>
            <person name="Goeker M."/>
        </authorList>
    </citation>
    <scope>NUCLEOTIDE SEQUENCE [LARGE SCALE GENOMIC DNA]</scope>
    <source>
        <strain evidence="1 2">DSM 16325</strain>
    </source>
</reference>
<accession>A0A7W8MXG2</accession>
<evidence type="ECO:0000313" key="1">
    <source>
        <dbReference type="EMBL" id="MBB5325605.1"/>
    </source>
</evidence>
<dbReference type="AlphaFoldDB" id="A0A7W8MXG2"/>
<keyword evidence="2" id="KW-1185">Reference proteome</keyword>
<sequence>MLEPHELFAFKNVYLAKNIAMQGTVTDPQLQS</sequence>
<protein>
    <submittedName>
        <fullName evidence="1">Uncharacterized protein</fullName>
    </submittedName>
</protein>
<name>A0A7W8MXG2_9BACL</name>
<gene>
    <name evidence="1" type="ORF">HNQ34_002706</name>
</gene>